<dbReference type="AlphaFoldDB" id="A0A5C8EQ39"/>
<evidence type="ECO:0000313" key="1">
    <source>
        <dbReference type="EMBL" id="TXJ39508.1"/>
    </source>
</evidence>
<evidence type="ECO:0008006" key="3">
    <source>
        <dbReference type="Google" id="ProtNLM"/>
    </source>
</evidence>
<organism evidence="1 2">
    <name type="scientific">Brachyspira aalborgi</name>
    <dbReference type="NCBI Taxonomy" id="29522"/>
    <lineage>
        <taxon>Bacteria</taxon>
        <taxon>Pseudomonadati</taxon>
        <taxon>Spirochaetota</taxon>
        <taxon>Spirochaetia</taxon>
        <taxon>Brachyspirales</taxon>
        <taxon>Brachyspiraceae</taxon>
        <taxon>Brachyspira</taxon>
    </lineage>
</organism>
<dbReference type="EMBL" id="SAYB01000001">
    <property type="protein sequence ID" value="TXJ39508.1"/>
    <property type="molecule type" value="Genomic_DNA"/>
</dbReference>
<reference evidence="1 2" key="1">
    <citation type="journal article" date="1992" name="Lakartidningen">
        <title>[Penicillin V and not amoxicillin is the first choice preparation in acute otitis].</title>
        <authorList>
            <person name="Kamme C."/>
            <person name="Lundgren K."/>
            <person name="Prellner K."/>
        </authorList>
    </citation>
    <scope>NUCLEOTIDE SEQUENCE [LARGE SCALE GENOMIC DNA]</scope>
    <source>
        <strain evidence="1 2">PC4580III</strain>
    </source>
</reference>
<sequence length="86" mass="10005">MEHNLNLKNYLSSLIKSYIEQYFAIIDEYSIGYSKIVLAGGIPRKLNIIKKYIEEVKNINVFINEFEQDETLNGLKNIAILFGVYK</sequence>
<evidence type="ECO:0000313" key="2">
    <source>
        <dbReference type="Proteomes" id="UP000322814"/>
    </source>
</evidence>
<proteinExistence type="predicted"/>
<dbReference type="RefSeq" id="WP_147770103.1">
    <property type="nucleotide sequence ID" value="NZ_SAYB01000001.1"/>
</dbReference>
<dbReference type="Proteomes" id="UP000322814">
    <property type="component" value="Unassembled WGS sequence"/>
</dbReference>
<gene>
    <name evidence="1" type="ORF">EPJ78_00305</name>
</gene>
<name>A0A5C8EQ39_9SPIR</name>
<comment type="caution">
    <text evidence="1">The sequence shown here is derived from an EMBL/GenBank/DDBJ whole genome shotgun (WGS) entry which is preliminary data.</text>
</comment>
<accession>A0A5C8EQ39</accession>
<protein>
    <recommendedName>
        <fullName evidence="3">ROK family protein</fullName>
    </recommendedName>
</protein>